<dbReference type="PROSITE" id="PS50111">
    <property type="entry name" value="CHEMOTAXIS_TRANSDUC_2"/>
    <property type="match status" value="1"/>
</dbReference>
<dbReference type="SMART" id="SM00283">
    <property type="entry name" value="MA"/>
    <property type="match status" value="1"/>
</dbReference>
<dbReference type="GO" id="GO:0006935">
    <property type="term" value="P:chemotaxis"/>
    <property type="evidence" value="ECO:0007669"/>
    <property type="project" value="InterPro"/>
</dbReference>
<feature type="domain" description="Methyl-accepting transducer" evidence="9">
    <location>
        <begin position="215"/>
        <end position="451"/>
    </location>
</feature>
<name>A0AB39HDL2_9VIBR</name>
<keyword evidence="5 7" id="KW-0807">Transducer</keyword>
<evidence type="ECO:0000256" key="1">
    <source>
        <dbReference type="ARBA" id="ARBA00004141"/>
    </source>
</evidence>
<dbReference type="SUPFAM" id="SSF58104">
    <property type="entry name" value="Methyl-accepting chemotaxis protein (MCP) signaling domain"/>
    <property type="match status" value="1"/>
</dbReference>
<dbReference type="GO" id="GO:0007165">
    <property type="term" value="P:signal transduction"/>
    <property type="evidence" value="ECO:0007669"/>
    <property type="project" value="UniProtKB-KW"/>
</dbReference>
<dbReference type="Pfam" id="PF00015">
    <property type="entry name" value="MCPsignal"/>
    <property type="match status" value="1"/>
</dbReference>
<evidence type="ECO:0000256" key="5">
    <source>
        <dbReference type="ARBA" id="ARBA00023224"/>
    </source>
</evidence>
<evidence type="ECO:0000256" key="4">
    <source>
        <dbReference type="ARBA" id="ARBA00023136"/>
    </source>
</evidence>
<feature type="transmembrane region" description="Helical" evidence="8">
    <location>
        <begin position="101"/>
        <end position="128"/>
    </location>
</feature>
<evidence type="ECO:0000313" key="10">
    <source>
        <dbReference type="EMBL" id="XDK24760.1"/>
    </source>
</evidence>
<proteinExistence type="inferred from homology"/>
<dbReference type="PANTHER" id="PTHR32089:SF119">
    <property type="entry name" value="METHYL-ACCEPTING CHEMOTAXIS PROTEIN CTPL"/>
    <property type="match status" value="1"/>
</dbReference>
<keyword evidence="4 8" id="KW-0472">Membrane</keyword>
<comment type="subcellular location">
    <subcellularLocation>
        <location evidence="1">Membrane</location>
        <topology evidence="1">Multi-pass membrane protein</topology>
    </subcellularLocation>
</comment>
<protein>
    <submittedName>
        <fullName evidence="10">Methyl-accepting chemotaxis protein</fullName>
    </submittedName>
</protein>
<reference evidence="10" key="1">
    <citation type="submission" date="2024-07" db="EMBL/GenBank/DDBJ databases">
        <title>Genome Analysis of a Potential Novel Vibrio Species Secreting pH- and Thermo-stable Alginate Lyase and its Application in Producing Alginate Oligosaccharides.</title>
        <authorList>
            <person name="Huang H."/>
            <person name="Bao K."/>
        </authorList>
    </citation>
    <scope>NUCLEOTIDE SEQUENCE</scope>
    <source>
        <strain evidence="10">HB236076</strain>
    </source>
</reference>
<evidence type="ECO:0000256" key="8">
    <source>
        <dbReference type="SAM" id="Phobius"/>
    </source>
</evidence>
<feature type="transmembrane region" description="Helical" evidence="8">
    <location>
        <begin position="12"/>
        <end position="30"/>
    </location>
</feature>
<comment type="similarity">
    <text evidence="6">Belongs to the methyl-accepting chemotaxis (MCP) protein family.</text>
</comment>
<dbReference type="InterPro" id="IPR004090">
    <property type="entry name" value="Chemotax_Me-accpt_rcpt"/>
</dbReference>
<dbReference type="PRINTS" id="PR00260">
    <property type="entry name" value="CHEMTRNSDUCR"/>
</dbReference>
<evidence type="ECO:0000256" key="6">
    <source>
        <dbReference type="ARBA" id="ARBA00029447"/>
    </source>
</evidence>
<gene>
    <name evidence="10" type="ORF">AB0763_11280</name>
</gene>
<evidence type="ECO:0000259" key="9">
    <source>
        <dbReference type="PROSITE" id="PS50111"/>
    </source>
</evidence>
<organism evidence="10">
    <name type="scientific">Vibrio sp. HB236076</name>
    <dbReference type="NCBI Taxonomy" id="3232307"/>
    <lineage>
        <taxon>Bacteria</taxon>
        <taxon>Pseudomonadati</taxon>
        <taxon>Pseudomonadota</taxon>
        <taxon>Gammaproteobacteria</taxon>
        <taxon>Vibrionales</taxon>
        <taxon>Vibrionaceae</taxon>
        <taxon>Vibrio</taxon>
    </lineage>
</organism>
<evidence type="ECO:0000256" key="3">
    <source>
        <dbReference type="ARBA" id="ARBA00022989"/>
    </source>
</evidence>
<dbReference type="KEGG" id="vih:AB0763_11280"/>
<dbReference type="Gene3D" id="1.10.287.950">
    <property type="entry name" value="Methyl-accepting chemotaxis protein"/>
    <property type="match status" value="1"/>
</dbReference>
<feature type="transmembrane region" description="Helical" evidence="8">
    <location>
        <begin position="75"/>
        <end position="95"/>
    </location>
</feature>
<dbReference type="EMBL" id="CP162601">
    <property type="protein sequence ID" value="XDK24760.1"/>
    <property type="molecule type" value="Genomic_DNA"/>
</dbReference>
<keyword evidence="3 8" id="KW-1133">Transmembrane helix</keyword>
<keyword evidence="2 8" id="KW-0812">Transmembrane</keyword>
<evidence type="ECO:0000256" key="2">
    <source>
        <dbReference type="ARBA" id="ARBA00022692"/>
    </source>
</evidence>
<sequence>MLLSRQLSFQNTTYIVAVPFALLTLVYFFLYQSSGYSLLIGGGLTAAILGLNTPKCRHILPYLLYGLVALHIHQSQGMVMLHFEVFILIGVLILYNDWVIVLHALIAAALHHVGFFFMQFSGLPVYIFPTDENHFSMVVEHCLYAIMQASVSMYGCIVLNRSIKRIQYVTQVVDKVVEKDKLNLNVDLLDDDEFYQKFNQIIVQLQNTAQVQHQTIASLKSISDNLVNDIHVIDKEVSANALSTEMVATAIEELGNAFSSVSESMQACSDSTEHAEQLTDKSVVASNVCQNDLQTLTQGVDRTKSNIKQVVDDVQAIHRILQTITDISEQTNLLALNASIEAARAGESGRGFAVVADEVRQLATRTNASVEEISHSLQQLNSNINSSTATIDTMASLSESVAQSLTHSLELTHDITKDINDINAQMYQITSAATEQNTALEQINQTMADVYRSSSVVADQSNNQKQSTETLSHNIEQLVTLSQKLSYHGR</sequence>
<dbReference type="RefSeq" id="WP_306100588.1">
    <property type="nucleotide sequence ID" value="NZ_CP162601.1"/>
</dbReference>
<dbReference type="InterPro" id="IPR004089">
    <property type="entry name" value="MCPsignal_dom"/>
</dbReference>
<accession>A0AB39HDL2</accession>
<dbReference type="GO" id="GO:0004888">
    <property type="term" value="F:transmembrane signaling receptor activity"/>
    <property type="evidence" value="ECO:0007669"/>
    <property type="project" value="InterPro"/>
</dbReference>
<dbReference type="GO" id="GO:0016020">
    <property type="term" value="C:membrane"/>
    <property type="evidence" value="ECO:0007669"/>
    <property type="project" value="UniProtKB-SubCell"/>
</dbReference>
<dbReference type="AlphaFoldDB" id="A0AB39HDL2"/>
<dbReference type="PANTHER" id="PTHR32089">
    <property type="entry name" value="METHYL-ACCEPTING CHEMOTAXIS PROTEIN MCPB"/>
    <property type="match status" value="1"/>
</dbReference>
<evidence type="ECO:0000256" key="7">
    <source>
        <dbReference type="PROSITE-ProRule" id="PRU00284"/>
    </source>
</evidence>